<keyword evidence="2" id="KW-1185">Reference proteome</keyword>
<protein>
    <submittedName>
        <fullName evidence="1">Tyrosine-protein kinase</fullName>
    </submittedName>
</protein>
<organism evidence="1 2">
    <name type="scientific">Holotrichia oblita</name>
    <name type="common">Chafer beetle</name>
    <dbReference type="NCBI Taxonomy" id="644536"/>
    <lineage>
        <taxon>Eukaryota</taxon>
        <taxon>Metazoa</taxon>
        <taxon>Ecdysozoa</taxon>
        <taxon>Arthropoda</taxon>
        <taxon>Hexapoda</taxon>
        <taxon>Insecta</taxon>
        <taxon>Pterygota</taxon>
        <taxon>Neoptera</taxon>
        <taxon>Endopterygota</taxon>
        <taxon>Coleoptera</taxon>
        <taxon>Polyphaga</taxon>
        <taxon>Scarabaeiformia</taxon>
        <taxon>Scarabaeidae</taxon>
        <taxon>Melolonthinae</taxon>
        <taxon>Holotrichia</taxon>
    </lineage>
</organism>
<keyword evidence="1" id="KW-0808">Transferase</keyword>
<gene>
    <name evidence="1" type="ORF">MML48_3g00011313</name>
</gene>
<evidence type="ECO:0000313" key="1">
    <source>
        <dbReference type="EMBL" id="KAI4464515.1"/>
    </source>
</evidence>
<name>A0ACB9TCW6_HOLOL</name>
<proteinExistence type="predicted"/>
<evidence type="ECO:0000313" key="2">
    <source>
        <dbReference type="Proteomes" id="UP001056778"/>
    </source>
</evidence>
<sequence length="615" mass="68958">MEVLPEGISAQGKRGPGLYEFLVEAELQQYFNSLNSHRPLWKGVTASGKTGLFDPINVVAYLGSDLPTSTFLRTDSTRTSARRKLKSEMISAPQGDLKHTGHVGLDGAYFGDLSFLGGAKYGGIPTQVVAPYRPHEDLEAAPLLEGDHIPLPPAPSSATDHEYHEISDDEITNSPHLDLGPSLMDEMEIMFSSLSHQLPSSPADHEGSNKSNEIRERQAKPRKQAAVKPISAHDQKTLETAIALANEYSTRSMSAPMPTTPISPNKRKFSFRFPSVTDHEKPTERRNFSEEAQSTPDLQQRLRCSLTSLDDYSTSSIRLPLWDKASAEFCFAKSRELLSKPFPSPCPPPHNSCRDLNARQKNLEKRFHEMALGSVYYSHQYRDRTLTKSENMTRKTYTSEVKFNNRFDNSFLNEIRPPPPSPFNVRSEEHRGERKSSFGDYEKSYTPVEAYDNIFVYDNHTYINEQPETSSAYIGGDVARPRALSFSDSQETVPRKNNHGKSIRDRNRRRQSYNPRAYLESSSSDSECTSVGSVDLDWRRRKRLNRLSTSNSSIRSEMTPRTWGTSSRFLKPESGYKLLGKSPPPSSSILSGLSPTSVTRVQRKEAASSSSDSSL</sequence>
<comment type="caution">
    <text evidence="1">The sequence shown here is derived from an EMBL/GenBank/DDBJ whole genome shotgun (WGS) entry which is preliminary data.</text>
</comment>
<dbReference type="EMBL" id="CM043017">
    <property type="protein sequence ID" value="KAI4464515.1"/>
    <property type="molecule type" value="Genomic_DNA"/>
</dbReference>
<keyword evidence="1" id="KW-0418">Kinase</keyword>
<accession>A0ACB9TCW6</accession>
<reference evidence="1" key="1">
    <citation type="submission" date="2022-04" db="EMBL/GenBank/DDBJ databases">
        <title>Chromosome-scale genome assembly of Holotrichia oblita Faldermann.</title>
        <authorList>
            <person name="Rongchong L."/>
        </authorList>
    </citation>
    <scope>NUCLEOTIDE SEQUENCE</scope>
    <source>
        <strain evidence="1">81SQS9</strain>
    </source>
</reference>
<dbReference type="Proteomes" id="UP001056778">
    <property type="component" value="Chromosome 3"/>
</dbReference>